<name>A0AC60A2A7_RANTA</name>
<proteinExistence type="predicted"/>
<gene>
    <name evidence="1" type="ORF">MRATA1EN22A_LOCUS25871</name>
</gene>
<organism evidence="1 2">
    <name type="scientific">Rangifer tarandus platyrhynchus</name>
    <name type="common">Svalbard reindeer</name>
    <dbReference type="NCBI Taxonomy" id="3082113"/>
    <lineage>
        <taxon>Eukaryota</taxon>
        <taxon>Metazoa</taxon>
        <taxon>Chordata</taxon>
        <taxon>Craniata</taxon>
        <taxon>Vertebrata</taxon>
        <taxon>Euteleostomi</taxon>
        <taxon>Mammalia</taxon>
        <taxon>Eutheria</taxon>
        <taxon>Laurasiatheria</taxon>
        <taxon>Artiodactyla</taxon>
        <taxon>Ruminantia</taxon>
        <taxon>Pecora</taxon>
        <taxon>Cervidae</taxon>
        <taxon>Odocoileinae</taxon>
        <taxon>Rangifer</taxon>
    </lineage>
</organism>
<accession>A0AC60A2A7</accession>
<dbReference type="EMBL" id="OX596090">
    <property type="protein sequence ID" value="CAN0544782.1"/>
    <property type="molecule type" value="Genomic_DNA"/>
</dbReference>
<evidence type="ECO:0000313" key="1">
    <source>
        <dbReference type="EMBL" id="CAN0544782.1"/>
    </source>
</evidence>
<evidence type="ECO:0000313" key="2">
    <source>
        <dbReference type="Proteomes" id="UP001162501"/>
    </source>
</evidence>
<sequence>MHTPPPPTHTGPPVPRSALHCLQSRGSLCTPSKGEHASFVLCWPLFKECELHTRPLTRPGVYSGRRDAPGGERPPILGESGRVACGSKSPPSCRHLGFCLQHHWAFARHMGIRKSKMPFSSIISF</sequence>
<reference evidence="1" key="2">
    <citation type="submission" date="2025-03" db="EMBL/GenBank/DDBJ databases">
        <authorList>
            <consortium name="ELIXIR-Norway"/>
            <consortium name="Elixir Norway"/>
        </authorList>
    </citation>
    <scope>NUCLEOTIDE SEQUENCE</scope>
</reference>
<dbReference type="Proteomes" id="UP001162501">
    <property type="component" value="Chromosome 6"/>
</dbReference>
<reference evidence="1" key="1">
    <citation type="submission" date="2023-05" db="EMBL/GenBank/DDBJ databases">
        <authorList>
            <consortium name="ELIXIR-Norway"/>
        </authorList>
    </citation>
    <scope>NUCLEOTIDE SEQUENCE</scope>
</reference>
<protein>
    <submittedName>
        <fullName evidence="1">Uncharacterized protein</fullName>
    </submittedName>
</protein>